<evidence type="ECO:0000256" key="1">
    <source>
        <dbReference type="SAM" id="MobiDB-lite"/>
    </source>
</evidence>
<dbReference type="AlphaFoldDB" id="A0AAD9L902"/>
<comment type="caution">
    <text evidence="3">The sequence shown here is derived from an EMBL/GenBank/DDBJ whole genome shotgun (WGS) entry which is preliminary data.</text>
</comment>
<organism evidence="3 4">
    <name type="scientific">Papiliotrema laurentii</name>
    <name type="common">Cryptococcus laurentii</name>
    <dbReference type="NCBI Taxonomy" id="5418"/>
    <lineage>
        <taxon>Eukaryota</taxon>
        <taxon>Fungi</taxon>
        <taxon>Dikarya</taxon>
        <taxon>Basidiomycota</taxon>
        <taxon>Agaricomycotina</taxon>
        <taxon>Tremellomycetes</taxon>
        <taxon>Tremellales</taxon>
        <taxon>Rhynchogastremaceae</taxon>
        <taxon>Papiliotrema</taxon>
    </lineage>
</organism>
<dbReference type="PANTHER" id="PTHR28013">
    <property type="entry name" value="PROTEIN DCV1-RELATED"/>
    <property type="match status" value="1"/>
</dbReference>
<dbReference type="Pfam" id="PF06687">
    <property type="entry name" value="SUR7"/>
    <property type="match status" value="1"/>
</dbReference>
<proteinExistence type="predicted"/>
<keyword evidence="2" id="KW-0472">Membrane</keyword>
<keyword evidence="4" id="KW-1185">Reference proteome</keyword>
<dbReference type="Proteomes" id="UP001182556">
    <property type="component" value="Unassembled WGS sequence"/>
</dbReference>
<keyword evidence="2" id="KW-1133">Transmembrane helix</keyword>
<evidence type="ECO:0000313" key="3">
    <source>
        <dbReference type="EMBL" id="KAK1927067.1"/>
    </source>
</evidence>
<accession>A0AAD9L902</accession>
<reference evidence="3" key="1">
    <citation type="submission" date="2023-02" db="EMBL/GenBank/DDBJ databases">
        <title>Identification and recombinant expression of a fungal hydrolase from Papiliotrema laurentii that hydrolyzes apple cutin and clears colloidal polyester polyurethane.</title>
        <authorList>
            <consortium name="DOE Joint Genome Institute"/>
            <person name="Roman V.A."/>
            <person name="Bojanowski C."/>
            <person name="Crable B.R."/>
            <person name="Wagner D.N."/>
            <person name="Hung C.S."/>
            <person name="Nadeau L.J."/>
            <person name="Schratz L."/>
            <person name="Haridas S."/>
            <person name="Pangilinan J."/>
            <person name="Lipzen A."/>
            <person name="Na H."/>
            <person name="Yan M."/>
            <person name="Ng V."/>
            <person name="Grigoriev I.V."/>
            <person name="Spatafora J.W."/>
            <person name="Barlow D."/>
            <person name="Biffinger J."/>
            <person name="Kelley-Loughnane N."/>
            <person name="Varaljay V.A."/>
            <person name="Crookes-Goodson W.J."/>
        </authorList>
    </citation>
    <scope>NUCLEOTIDE SEQUENCE</scope>
    <source>
        <strain evidence="3">5307AH</strain>
    </source>
</reference>
<feature type="transmembrane region" description="Helical" evidence="2">
    <location>
        <begin position="198"/>
        <end position="224"/>
    </location>
</feature>
<evidence type="ECO:0000256" key="2">
    <source>
        <dbReference type="SAM" id="Phobius"/>
    </source>
</evidence>
<feature type="region of interest" description="Disordered" evidence="1">
    <location>
        <begin position="407"/>
        <end position="617"/>
    </location>
</feature>
<name>A0AAD9L902_PAPLA</name>
<feature type="transmembrane region" description="Helical" evidence="2">
    <location>
        <begin position="158"/>
        <end position="186"/>
    </location>
</feature>
<evidence type="ECO:0000313" key="4">
    <source>
        <dbReference type="Proteomes" id="UP001182556"/>
    </source>
</evidence>
<feature type="compositionally biased region" description="Polar residues" evidence="1">
    <location>
        <begin position="604"/>
        <end position="617"/>
    </location>
</feature>
<dbReference type="PANTHER" id="PTHR28013:SF4">
    <property type="entry name" value="MARVEL DOMAIN-CONTAINING PROTEIN"/>
    <property type="match status" value="1"/>
</dbReference>
<dbReference type="InterPro" id="IPR009571">
    <property type="entry name" value="SUR7/Rim9-like_fungi"/>
</dbReference>
<feature type="transmembrane region" description="Helical" evidence="2">
    <location>
        <begin position="125"/>
        <end position="146"/>
    </location>
</feature>
<gene>
    <name evidence="3" type="ORF">DB88DRAFT_433965</name>
</gene>
<dbReference type="GO" id="GO:0005886">
    <property type="term" value="C:plasma membrane"/>
    <property type="evidence" value="ECO:0007669"/>
    <property type="project" value="InterPro"/>
</dbReference>
<feature type="compositionally biased region" description="Polar residues" evidence="1">
    <location>
        <begin position="538"/>
        <end position="547"/>
    </location>
</feature>
<feature type="compositionally biased region" description="Polar residues" evidence="1">
    <location>
        <begin position="509"/>
        <end position="531"/>
    </location>
</feature>
<evidence type="ECO:0008006" key="5">
    <source>
        <dbReference type="Google" id="ProtNLM"/>
    </source>
</evidence>
<feature type="compositionally biased region" description="Low complexity" evidence="1">
    <location>
        <begin position="571"/>
        <end position="583"/>
    </location>
</feature>
<protein>
    <recommendedName>
        <fullName evidence="5">Pali-domain-containing protein</fullName>
    </recommendedName>
</protein>
<dbReference type="GO" id="GO:0035838">
    <property type="term" value="C:growing cell tip"/>
    <property type="evidence" value="ECO:0007669"/>
    <property type="project" value="TreeGrafter"/>
</dbReference>
<dbReference type="EMBL" id="JAODAN010000001">
    <property type="protein sequence ID" value="KAK1927067.1"/>
    <property type="molecule type" value="Genomic_DNA"/>
</dbReference>
<dbReference type="GO" id="GO:0032153">
    <property type="term" value="C:cell division site"/>
    <property type="evidence" value="ECO:0007669"/>
    <property type="project" value="TreeGrafter"/>
</dbReference>
<dbReference type="InterPro" id="IPR051380">
    <property type="entry name" value="pH-response_reg_palI/RIM9"/>
</dbReference>
<keyword evidence="2" id="KW-0812">Transmembrane</keyword>
<sequence length="617" mass="65578">MGLRTRSATPGTVLCLVATALLAVVSFNTPLLKSLYFLQATFSSGQYSGTLRLGTLGYCLNDVCQGPQVGYEFGAYSSFLCSQTAQMVRSARLRAPGVTCATDPPDLNAIFNVSVFNIPKTISKYLTYTLIIHIIALGFAVFATIFGALSHIKGLSVLCFPTCFASLASSFALLALVFDLVIFYIAKARIDSVPGASASIGASVWLTLAAWIVAGVAGCAYGIGNCCLSQRNDRTPGDPKANYYAQQAQPDDMRLQALRDEQARKKEQGLPSFQELERTPLTTADEDKYLYEEQQPVLRRNGSVLQGVGVGYGRRNNYGQGGSDGGYSAGYDRLQPPAAIARRDSVTSSTGPGAAGVGAGGLGVEPAHNQYGGYYNNGQNGYYDQGYNDQGYNDPYQQQQHPQDYAAGYTNQHSYPPAAPVPIPTPAAGRRSADPYAAGDTSLDSHYSNPGPIVTPAPDPYGGYDDGLGAIGRAATIPPEQSHQRDYTGGSYGYNEPNQPSGYMPPQNPYGTGSSDPYANPQPFGNANQTPIHVPTPQHLTSHNSAQDLLRSPVSPSPPAGQNAYRMTSPGDAADGGYQAAQQHPGDSDDFNRPPSYGSVTGVGASTQYPNEKSQYR</sequence>